<dbReference type="GO" id="GO:0006310">
    <property type="term" value="P:DNA recombination"/>
    <property type="evidence" value="ECO:0007669"/>
    <property type="project" value="UniProtKB-KW"/>
</dbReference>
<name>A0A2V3TRS1_9HYPH</name>
<evidence type="ECO:0000313" key="5">
    <source>
        <dbReference type="Proteomes" id="UP000248021"/>
    </source>
</evidence>
<keyword evidence="5" id="KW-1185">Reference proteome</keyword>
<dbReference type="SUPFAM" id="SSF109709">
    <property type="entry name" value="KorB DNA-binding domain-like"/>
    <property type="match status" value="1"/>
</dbReference>
<feature type="domain" description="Tyr recombinase" evidence="3">
    <location>
        <begin position="33"/>
        <end position="205"/>
    </location>
</feature>
<gene>
    <name evidence="4" type="ORF">C7450_13013</name>
</gene>
<dbReference type="InterPro" id="IPR013762">
    <property type="entry name" value="Integrase-like_cat_sf"/>
</dbReference>
<dbReference type="EMBL" id="QJJK01000030">
    <property type="protein sequence ID" value="PXW50201.1"/>
    <property type="molecule type" value="Genomic_DNA"/>
</dbReference>
<sequence>MKYLRQVFAFGVNNDYCDRNPAKDVPYIKTGSEGFHSWSLDEVEAFEKRHPVGTKARLALALLLYTAQRRSDVVLFGKQHVQDGWLVFTQVKNRVRAPVRLEIPIVAPRQSIIDASPVGDLTFLVTEFNRGFTANGFGNWFRDRCDEAGLPQCSAHGLRKAGATIAAENGATERQLMAIFGWSTIGKLAEIAENLHRRQIDDIERGELIAAWMELRQERKRTLADKARQPAALKEPGRGRGAKGGVRQAARDLGMPERSVRRALSVAALSTEAKAAARKAGVAGNQTVLLEVAKAGTPDLQVAVIRRGTEERLAAAPVGTPSILQMLMDAWAKADEVTRREFLRQVELEKRTRLDAFSAQRVAAGRK</sequence>
<dbReference type="GO" id="GO:0015074">
    <property type="term" value="P:DNA integration"/>
    <property type="evidence" value="ECO:0007669"/>
    <property type="project" value="InterPro"/>
</dbReference>
<dbReference type="Proteomes" id="UP000248021">
    <property type="component" value="Unassembled WGS sequence"/>
</dbReference>
<dbReference type="SUPFAM" id="SSF56349">
    <property type="entry name" value="DNA breaking-rejoining enzymes"/>
    <property type="match status" value="1"/>
</dbReference>
<comment type="caution">
    <text evidence="4">The sequence shown here is derived from an EMBL/GenBank/DDBJ whole genome shotgun (WGS) entry which is preliminary data.</text>
</comment>
<dbReference type="Gene3D" id="1.10.443.10">
    <property type="entry name" value="Intergrase catalytic core"/>
    <property type="match status" value="1"/>
</dbReference>
<organism evidence="4 5">
    <name type="scientific">Chelatococcus asaccharovorans</name>
    <dbReference type="NCBI Taxonomy" id="28210"/>
    <lineage>
        <taxon>Bacteria</taxon>
        <taxon>Pseudomonadati</taxon>
        <taxon>Pseudomonadota</taxon>
        <taxon>Alphaproteobacteria</taxon>
        <taxon>Hyphomicrobiales</taxon>
        <taxon>Chelatococcaceae</taxon>
        <taxon>Chelatococcus</taxon>
    </lineage>
</organism>
<keyword evidence="1" id="KW-0233">DNA recombination</keyword>
<evidence type="ECO:0000313" key="4">
    <source>
        <dbReference type="EMBL" id="PXW50201.1"/>
    </source>
</evidence>
<dbReference type="InterPro" id="IPR002104">
    <property type="entry name" value="Integrase_catalytic"/>
</dbReference>
<evidence type="ECO:0000256" key="1">
    <source>
        <dbReference type="ARBA" id="ARBA00023172"/>
    </source>
</evidence>
<dbReference type="AlphaFoldDB" id="A0A2V3TRS1"/>
<evidence type="ECO:0000256" key="2">
    <source>
        <dbReference type="SAM" id="MobiDB-lite"/>
    </source>
</evidence>
<feature type="region of interest" description="Disordered" evidence="2">
    <location>
        <begin position="223"/>
        <end position="252"/>
    </location>
</feature>
<reference evidence="4 5" key="1">
    <citation type="submission" date="2018-05" db="EMBL/GenBank/DDBJ databases">
        <title>Genomic Encyclopedia of Type Strains, Phase IV (KMG-IV): sequencing the most valuable type-strain genomes for metagenomic binning, comparative biology and taxonomic classification.</title>
        <authorList>
            <person name="Goeker M."/>
        </authorList>
    </citation>
    <scope>NUCLEOTIDE SEQUENCE [LARGE SCALE GENOMIC DNA]</scope>
    <source>
        <strain evidence="4 5">DSM 6462</strain>
    </source>
</reference>
<dbReference type="PROSITE" id="PS51898">
    <property type="entry name" value="TYR_RECOMBINASE"/>
    <property type="match status" value="1"/>
</dbReference>
<accession>A0A2V3TRS1</accession>
<dbReference type="InterPro" id="IPR011010">
    <property type="entry name" value="DNA_brk_join_enz"/>
</dbReference>
<dbReference type="GO" id="GO:0003677">
    <property type="term" value="F:DNA binding"/>
    <property type="evidence" value="ECO:0007669"/>
    <property type="project" value="InterPro"/>
</dbReference>
<proteinExistence type="predicted"/>
<dbReference type="Gene3D" id="1.10.10.2830">
    <property type="match status" value="1"/>
</dbReference>
<evidence type="ECO:0000259" key="3">
    <source>
        <dbReference type="PROSITE" id="PS51898"/>
    </source>
</evidence>
<protein>
    <submittedName>
        <fullName evidence="4">Phage integrase family protein</fullName>
    </submittedName>
</protein>
<dbReference type="Pfam" id="PF00589">
    <property type="entry name" value="Phage_integrase"/>
    <property type="match status" value="1"/>
</dbReference>